<evidence type="ECO:0000256" key="4">
    <source>
        <dbReference type="ARBA" id="ARBA00023002"/>
    </source>
</evidence>
<evidence type="ECO:0000259" key="5">
    <source>
        <dbReference type="Pfam" id="PF07992"/>
    </source>
</evidence>
<name>A0A5R9JJD6_9PROT</name>
<accession>A0A5R9JJD6</accession>
<dbReference type="GO" id="GO:0016651">
    <property type="term" value="F:oxidoreductase activity, acting on NAD(P)H"/>
    <property type="evidence" value="ECO:0007669"/>
    <property type="project" value="TreeGrafter"/>
</dbReference>
<dbReference type="InterPro" id="IPR050446">
    <property type="entry name" value="FAD-oxidoreductase/Apoptosis"/>
</dbReference>
<comment type="caution">
    <text evidence="7">The sequence shown here is derived from an EMBL/GenBank/DDBJ whole genome shotgun (WGS) entry which is preliminary data.</text>
</comment>
<comment type="cofactor">
    <cofactor evidence="1">
        <name>FAD</name>
        <dbReference type="ChEBI" id="CHEBI:57692"/>
    </cofactor>
</comment>
<evidence type="ECO:0000313" key="7">
    <source>
        <dbReference type="EMBL" id="TLU74458.1"/>
    </source>
</evidence>
<evidence type="ECO:0000256" key="2">
    <source>
        <dbReference type="ARBA" id="ARBA00022630"/>
    </source>
</evidence>
<protein>
    <submittedName>
        <fullName evidence="7">Ferredoxin reductase</fullName>
    </submittedName>
</protein>
<dbReference type="InterPro" id="IPR016156">
    <property type="entry name" value="FAD/NAD-linked_Rdtase_dimer_sf"/>
</dbReference>
<evidence type="ECO:0000256" key="1">
    <source>
        <dbReference type="ARBA" id="ARBA00001974"/>
    </source>
</evidence>
<proteinExistence type="predicted"/>
<dbReference type="GO" id="GO:0005737">
    <property type="term" value="C:cytoplasm"/>
    <property type="evidence" value="ECO:0007669"/>
    <property type="project" value="TreeGrafter"/>
</dbReference>
<reference evidence="7 8" key="1">
    <citation type="submission" date="2019-05" db="EMBL/GenBank/DDBJ databases">
        <authorList>
            <person name="Pankratov T."/>
            <person name="Grouzdev D."/>
        </authorList>
    </citation>
    <scope>NUCLEOTIDE SEQUENCE [LARGE SCALE GENOMIC DNA]</scope>
    <source>
        <strain evidence="7 8">KEBCLARHB70R</strain>
    </source>
</reference>
<dbReference type="Pfam" id="PF07992">
    <property type="entry name" value="Pyr_redox_2"/>
    <property type="match status" value="1"/>
</dbReference>
<dbReference type="InterPro" id="IPR028202">
    <property type="entry name" value="Reductase_C"/>
</dbReference>
<dbReference type="Proteomes" id="UP000305654">
    <property type="component" value="Unassembled WGS sequence"/>
</dbReference>
<dbReference type="InterPro" id="IPR036188">
    <property type="entry name" value="FAD/NAD-bd_sf"/>
</dbReference>
<dbReference type="PRINTS" id="PR00411">
    <property type="entry name" value="PNDRDTASEI"/>
</dbReference>
<dbReference type="EMBL" id="VCDI01000001">
    <property type="protein sequence ID" value="TLU74458.1"/>
    <property type="molecule type" value="Genomic_DNA"/>
</dbReference>
<dbReference type="Pfam" id="PF14759">
    <property type="entry name" value="Reductase_C"/>
    <property type="match status" value="1"/>
</dbReference>
<dbReference type="PANTHER" id="PTHR43557">
    <property type="entry name" value="APOPTOSIS-INDUCING FACTOR 1"/>
    <property type="match status" value="1"/>
</dbReference>
<feature type="domain" description="FAD/NAD(P)-binding" evidence="5">
    <location>
        <begin position="2"/>
        <end position="298"/>
    </location>
</feature>
<dbReference type="InterPro" id="IPR023753">
    <property type="entry name" value="FAD/NAD-binding_dom"/>
</dbReference>
<keyword evidence="8" id="KW-1185">Reference proteome</keyword>
<dbReference type="RefSeq" id="WP_138324707.1">
    <property type="nucleotide sequence ID" value="NZ_VCDI01000001.1"/>
</dbReference>
<evidence type="ECO:0000259" key="6">
    <source>
        <dbReference type="Pfam" id="PF14759"/>
    </source>
</evidence>
<organism evidence="7 8">
    <name type="scientific">Lichenicoccus roseus</name>
    <dbReference type="NCBI Taxonomy" id="2683649"/>
    <lineage>
        <taxon>Bacteria</taxon>
        <taxon>Pseudomonadati</taxon>
        <taxon>Pseudomonadota</taxon>
        <taxon>Alphaproteobacteria</taxon>
        <taxon>Acetobacterales</taxon>
        <taxon>Acetobacteraceae</taxon>
        <taxon>Lichenicoccus</taxon>
    </lineage>
</organism>
<dbReference type="OrthoDB" id="7809559at2"/>
<keyword evidence="3" id="KW-0274">FAD</keyword>
<evidence type="ECO:0000313" key="8">
    <source>
        <dbReference type="Proteomes" id="UP000305654"/>
    </source>
</evidence>
<sequence length="408" mass="42722">MLIAGAGETGARAAAALRETGWSGPITLVGDEAHAPYERPPLSKAVILDATDPKPATILGPQRLRDLDITLLAGRRVERIDRAARRVRLSDGTVLDYAKLLLATGASPRRLPIQGAGPDNVLYLRNFADALRLRARLGQGGHLILIGGGFIGLEIAAGARSRGVAVTLLEAAPRLLSRGVPAPAAALIAARHREAGVRIVTGARIASISSEGDCHRIRLEDGSCLDADGIVAGIGALPNTELAASAGLVIENGVAVDATLRTDDADIFAAGDCCSFPHPLYGDRRIRLEAWRNAQDQGNVVARNMLGAGEAYEAVPWFWSDQYELCLQTAGLADGAVRLVTRDLGDGAALWFQLDTGGRLLSATGLGPIGKVAREVRLAEMLIAARAHPDPLALASSGQALKAMLRAA</sequence>
<dbReference type="Gene3D" id="3.30.390.30">
    <property type="match status" value="1"/>
</dbReference>
<evidence type="ECO:0000256" key="3">
    <source>
        <dbReference type="ARBA" id="ARBA00022827"/>
    </source>
</evidence>
<dbReference type="PANTHER" id="PTHR43557:SF2">
    <property type="entry name" value="RIESKE DOMAIN-CONTAINING PROTEIN-RELATED"/>
    <property type="match status" value="1"/>
</dbReference>
<gene>
    <name evidence="7" type="ORF">FE263_04560</name>
</gene>
<keyword evidence="4" id="KW-0560">Oxidoreductase</keyword>
<keyword evidence="2" id="KW-0285">Flavoprotein</keyword>
<dbReference type="SUPFAM" id="SSF55424">
    <property type="entry name" value="FAD/NAD-linked reductases, dimerisation (C-terminal) domain"/>
    <property type="match status" value="1"/>
</dbReference>
<dbReference type="Gene3D" id="3.50.50.60">
    <property type="entry name" value="FAD/NAD(P)-binding domain"/>
    <property type="match status" value="2"/>
</dbReference>
<feature type="domain" description="Reductase C-terminal" evidence="6">
    <location>
        <begin position="317"/>
        <end position="405"/>
    </location>
</feature>
<dbReference type="SUPFAM" id="SSF51905">
    <property type="entry name" value="FAD/NAD(P)-binding domain"/>
    <property type="match status" value="2"/>
</dbReference>
<dbReference type="PRINTS" id="PR00368">
    <property type="entry name" value="FADPNR"/>
</dbReference>
<dbReference type="AlphaFoldDB" id="A0A5R9JJD6"/>